<organism evidence="2 3">
    <name type="scientific">Talaromyces proteolyticus</name>
    <dbReference type="NCBI Taxonomy" id="1131652"/>
    <lineage>
        <taxon>Eukaryota</taxon>
        <taxon>Fungi</taxon>
        <taxon>Dikarya</taxon>
        <taxon>Ascomycota</taxon>
        <taxon>Pezizomycotina</taxon>
        <taxon>Eurotiomycetes</taxon>
        <taxon>Eurotiomycetidae</taxon>
        <taxon>Eurotiales</taxon>
        <taxon>Trichocomaceae</taxon>
        <taxon>Talaromyces</taxon>
        <taxon>Talaromyces sect. Bacilispori</taxon>
    </lineage>
</organism>
<feature type="domain" description="ABM" evidence="1">
    <location>
        <begin position="52"/>
        <end position="122"/>
    </location>
</feature>
<dbReference type="InterPro" id="IPR011008">
    <property type="entry name" value="Dimeric_a/b-barrel"/>
</dbReference>
<dbReference type="RefSeq" id="XP_046073869.1">
    <property type="nucleotide sequence ID" value="XM_046220047.1"/>
</dbReference>
<reference evidence="2" key="1">
    <citation type="submission" date="2021-12" db="EMBL/GenBank/DDBJ databases">
        <title>Convergent genome expansion in fungi linked to evolution of root-endophyte symbiosis.</title>
        <authorList>
            <consortium name="DOE Joint Genome Institute"/>
            <person name="Ke Y.-H."/>
            <person name="Bonito G."/>
            <person name="Liao H.-L."/>
            <person name="Looney B."/>
            <person name="Rojas-Flechas A."/>
            <person name="Nash J."/>
            <person name="Hameed K."/>
            <person name="Schadt C."/>
            <person name="Martin F."/>
            <person name="Crous P.W."/>
            <person name="Miettinen O."/>
            <person name="Magnuson J.K."/>
            <person name="Labbe J."/>
            <person name="Jacobson D."/>
            <person name="Doktycz M.J."/>
            <person name="Veneault-Fourrey C."/>
            <person name="Kuo A."/>
            <person name="Mondo S."/>
            <person name="Calhoun S."/>
            <person name="Riley R."/>
            <person name="Ohm R."/>
            <person name="LaButti K."/>
            <person name="Andreopoulos B."/>
            <person name="Pangilinan J."/>
            <person name="Nolan M."/>
            <person name="Tritt A."/>
            <person name="Clum A."/>
            <person name="Lipzen A."/>
            <person name="Daum C."/>
            <person name="Barry K."/>
            <person name="Grigoriev I.V."/>
            <person name="Vilgalys R."/>
        </authorList>
    </citation>
    <scope>NUCLEOTIDE SEQUENCE</scope>
    <source>
        <strain evidence="2">PMI_201</strain>
    </source>
</reference>
<comment type="caution">
    <text evidence="2">The sequence shown here is derived from an EMBL/GenBank/DDBJ whole genome shotgun (WGS) entry which is preliminary data.</text>
</comment>
<dbReference type="Pfam" id="PF03992">
    <property type="entry name" value="ABM"/>
    <property type="match status" value="1"/>
</dbReference>
<evidence type="ECO:0000313" key="3">
    <source>
        <dbReference type="Proteomes" id="UP001201262"/>
    </source>
</evidence>
<accession>A0AAD4Q2B8</accession>
<dbReference type="InterPro" id="IPR007138">
    <property type="entry name" value="ABM_dom"/>
</dbReference>
<dbReference type="PANTHER" id="PTHR40624">
    <property type="entry name" value="BIOSYNTHESIS MONOOXYGENASE, PUTATIVE (AFU_ORTHOLOGUE AFUA_1G12025)-RELATED"/>
    <property type="match status" value="1"/>
</dbReference>
<dbReference type="PANTHER" id="PTHR40624:SF1">
    <property type="entry name" value="BIOSYNTHESIS MONOOXYGENASE, PUTATIVE (AFU_ORTHOLOGUE AFUA_1G12025)-RELATED"/>
    <property type="match status" value="1"/>
</dbReference>
<sequence>MDIILRLDHRWLIPAVSTYTYLEKAIVSHIIVYRRKIVMFVIAPLSNCASTAKRDRFIEYLSKIAPVTYKNEPKCRAYAWFRSAEDNDTVPHHWLRGLEVYEDVEANTITHRASAEYKAFRAAVGAEGLLERPSDLRFWRPSSIGFLKRDESSRESEIFQDRSHTTSPDALQYIVIDEMTPRLGYEDIVIEQLCGMAHLAEQNDQILSFWVLNRGDEAQDQGILVFSRYKNRNASISDKAASAWKEVYALSNEQRRTTWVESGLGFLGR</sequence>
<evidence type="ECO:0000259" key="1">
    <source>
        <dbReference type="Pfam" id="PF03992"/>
    </source>
</evidence>
<dbReference type="AlphaFoldDB" id="A0AAD4Q2B8"/>
<dbReference type="Gene3D" id="3.30.70.100">
    <property type="match status" value="1"/>
</dbReference>
<gene>
    <name evidence="2" type="ORF">BGW36DRAFT_424998</name>
</gene>
<protein>
    <recommendedName>
        <fullName evidence="1">ABM domain-containing protein</fullName>
    </recommendedName>
</protein>
<dbReference type="EMBL" id="JAJTJA010000004">
    <property type="protein sequence ID" value="KAH8700163.1"/>
    <property type="molecule type" value="Genomic_DNA"/>
</dbReference>
<dbReference type="GeneID" id="70250334"/>
<keyword evidence="3" id="KW-1185">Reference proteome</keyword>
<dbReference type="Proteomes" id="UP001201262">
    <property type="component" value="Unassembled WGS sequence"/>
</dbReference>
<evidence type="ECO:0000313" key="2">
    <source>
        <dbReference type="EMBL" id="KAH8700163.1"/>
    </source>
</evidence>
<dbReference type="SUPFAM" id="SSF54909">
    <property type="entry name" value="Dimeric alpha+beta barrel"/>
    <property type="match status" value="1"/>
</dbReference>
<name>A0AAD4Q2B8_9EURO</name>
<proteinExistence type="predicted"/>